<feature type="domain" description="RDD" evidence="8">
    <location>
        <begin position="29"/>
        <end position="150"/>
    </location>
</feature>
<dbReference type="OrthoDB" id="9793824at2"/>
<evidence type="ECO:0000256" key="2">
    <source>
        <dbReference type="ARBA" id="ARBA00022475"/>
    </source>
</evidence>
<evidence type="ECO:0000256" key="6">
    <source>
        <dbReference type="SAM" id="MobiDB-lite"/>
    </source>
</evidence>
<accession>A0A371JYD6</accession>
<evidence type="ECO:0000259" key="8">
    <source>
        <dbReference type="Pfam" id="PF06271"/>
    </source>
</evidence>
<organism evidence="9 10">
    <name type="scientific">Lysobacter silvisoli</name>
    <dbReference type="NCBI Taxonomy" id="2293254"/>
    <lineage>
        <taxon>Bacteria</taxon>
        <taxon>Pseudomonadati</taxon>
        <taxon>Pseudomonadota</taxon>
        <taxon>Gammaproteobacteria</taxon>
        <taxon>Lysobacterales</taxon>
        <taxon>Lysobacteraceae</taxon>
        <taxon>Lysobacter</taxon>
    </lineage>
</organism>
<dbReference type="Proteomes" id="UP000264492">
    <property type="component" value="Unassembled WGS sequence"/>
</dbReference>
<protein>
    <submittedName>
        <fullName evidence="9">RDD family protein</fullName>
    </submittedName>
</protein>
<comment type="caution">
    <text evidence="9">The sequence shown here is derived from an EMBL/GenBank/DDBJ whole genome shotgun (WGS) entry which is preliminary data.</text>
</comment>
<comment type="subcellular location">
    <subcellularLocation>
        <location evidence="1">Cell membrane</location>
        <topology evidence="1">Multi-pass membrane protein</topology>
    </subcellularLocation>
</comment>
<evidence type="ECO:0000256" key="4">
    <source>
        <dbReference type="ARBA" id="ARBA00022989"/>
    </source>
</evidence>
<reference evidence="9 10" key="1">
    <citation type="submission" date="2018-08" db="EMBL/GenBank/DDBJ databases">
        <title>Lysobacter sp. zong2l5, whole genome shotgun sequence.</title>
        <authorList>
            <person name="Zhang X."/>
            <person name="Feng G."/>
            <person name="Zhu H."/>
        </authorList>
    </citation>
    <scope>NUCLEOTIDE SEQUENCE [LARGE SCALE GENOMIC DNA]</scope>
    <source>
        <strain evidence="10">zong2l5</strain>
    </source>
</reference>
<proteinExistence type="predicted"/>
<evidence type="ECO:0000256" key="7">
    <source>
        <dbReference type="SAM" id="Phobius"/>
    </source>
</evidence>
<name>A0A371JYD6_9GAMM</name>
<dbReference type="RefSeq" id="WP_115860965.1">
    <property type="nucleotide sequence ID" value="NZ_QTSU01000003.1"/>
</dbReference>
<keyword evidence="3 7" id="KW-0812">Transmembrane</keyword>
<dbReference type="InterPro" id="IPR010432">
    <property type="entry name" value="RDD"/>
</dbReference>
<evidence type="ECO:0000313" key="10">
    <source>
        <dbReference type="Proteomes" id="UP000264492"/>
    </source>
</evidence>
<gene>
    <name evidence="9" type="ORF">DX914_17095</name>
</gene>
<feature type="region of interest" description="Disordered" evidence="6">
    <location>
        <begin position="161"/>
        <end position="191"/>
    </location>
</feature>
<keyword evidence="4 7" id="KW-1133">Transmembrane helix</keyword>
<keyword evidence="2" id="KW-1003">Cell membrane</keyword>
<dbReference type="EMBL" id="QTSU01000003">
    <property type="protein sequence ID" value="RDZ26691.1"/>
    <property type="molecule type" value="Genomic_DNA"/>
</dbReference>
<feature type="transmembrane region" description="Helical" evidence="7">
    <location>
        <begin position="74"/>
        <end position="94"/>
    </location>
</feature>
<evidence type="ECO:0000256" key="3">
    <source>
        <dbReference type="ARBA" id="ARBA00022692"/>
    </source>
</evidence>
<dbReference type="PANTHER" id="PTHR36115">
    <property type="entry name" value="PROLINE-RICH ANTIGEN HOMOLOG-RELATED"/>
    <property type="match status" value="1"/>
</dbReference>
<evidence type="ECO:0000256" key="1">
    <source>
        <dbReference type="ARBA" id="ARBA00004651"/>
    </source>
</evidence>
<keyword evidence="10" id="KW-1185">Reference proteome</keyword>
<keyword evidence="5 7" id="KW-0472">Membrane</keyword>
<feature type="transmembrane region" description="Helical" evidence="7">
    <location>
        <begin position="40"/>
        <end position="62"/>
    </location>
</feature>
<dbReference type="AlphaFoldDB" id="A0A371JYD6"/>
<dbReference type="Pfam" id="PF06271">
    <property type="entry name" value="RDD"/>
    <property type="match status" value="1"/>
</dbReference>
<dbReference type="PANTHER" id="PTHR36115:SF4">
    <property type="entry name" value="MEMBRANE PROTEIN"/>
    <property type="match status" value="1"/>
</dbReference>
<evidence type="ECO:0000313" key="9">
    <source>
        <dbReference type="EMBL" id="RDZ26691.1"/>
    </source>
</evidence>
<dbReference type="InterPro" id="IPR051791">
    <property type="entry name" value="Pra-immunoreactive"/>
</dbReference>
<evidence type="ECO:0000256" key="5">
    <source>
        <dbReference type="ARBA" id="ARBA00023136"/>
    </source>
</evidence>
<dbReference type="GO" id="GO:0005886">
    <property type="term" value="C:plasma membrane"/>
    <property type="evidence" value="ECO:0007669"/>
    <property type="project" value="UniProtKB-SubCell"/>
</dbReference>
<sequence length="191" mass="21165">MDEHDPYRASSAALTAPLEKLDIESTTKVRRFFNWLIDKAVGYACWAVGAAVAVVILGEPAVQWFEEMSRLLELVLSVVSMLAYYTLMEGAFGFTIGKLITNTRVVDEYGRPPGFGRALLRSLCRFIPFEAFSLLMSEDSVRRGWHDSLARCYVIDRPRNGAPAGRPRHSISDQFADGVLPPARPAAESAP</sequence>